<evidence type="ECO:0000313" key="4">
    <source>
        <dbReference type="EMBL" id="ETO36535.1"/>
    </source>
</evidence>
<name>X6PDG7_RETFI</name>
<dbReference type="OMA" id="WISQNEG"/>
<dbReference type="PANTHER" id="PTHR33217">
    <property type="entry name" value="TRANSPOSASE FOR INSERTION SEQUENCE ELEMENT IS1081"/>
    <property type="match status" value="1"/>
</dbReference>
<dbReference type="EMBL" id="ASPP01000569">
    <property type="protein sequence ID" value="ETO36535.1"/>
    <property type="molecule type" value="Genomic_DNA"/>
</dbReference>
<organism evidence="4 5">
    <name type="scientific">Reticulomyxa filosa</name>
    <dbReference type="NCBI Taxonomy" id="46433"/>
    <lineage>
        <taxon>Eukaryota</taxon>
        <taxon>Sar</taxon>
        <taxon>Rhizaria</taxon>
        <taxon>Retaria</taxon>
        <taxon>Foraminifera</taxon>
        <taxon>Monothalamids</taxon>
        <taxon>Reticulomyxidae</taxon>
        <taxon>Reticulomyxa</taxon>
    </lineage>
</organism>
<keyword evidence="2" id="KW-0238">DNA-binding</keyword>
<dbReference type="InterPro" id="IPR001207">
    <property type="entry name" value="Transposase_mutator"/>
</dbReference>
<protein>
    <submittedName>
        <fullName evidence="4">IS256 family transposase</fullName>
    </submittedName>
</protein>
<dbReference type="OrthoDB" id="10262298at2759"/>
<comment type="caution">
    <text evidence="4">The sequence shown here is derived from an EMBL/GenBank/DDBJ whole genome shotgun (WGS) entry which is preliminary data.</text>
</comment>
<dbReference type="GO" id="GO:0004803">
    <property type="term" value="F:transposase activity"/>
    <property type="evidence" value="ECO:0007669"/>
    <property type="project" value="InterPro"/>
</dbReference>
<keyword evidence="3" id="KW-0233">DNA recombination</keyword>
<accession>X6PDG7</accession>
<dbReference type="Pfam" id="PF00872">
    <property type="entry name" value="Transposase_mut"/>
    <property type="match status" value="1"/>
</dbReference>
<dbReference type="PANTHER" id="PTHR33217:SF8">
    <property type="entry name" value="MUTATOR FAMILY TRANSPOSASE"/>
    <property type="match status" value="1"/>
</dbReference>
<dbReference type="GO" id="GO:0006313">
    <property type="term" value="P:DNA transposition"/>
    <property type="evidence" value="ECO:0007669"/>
    <property type="project" value="InterPro"/>
</dbReference>
<evidence type="ECO:0000256" key="3">
    <source>
        <dbReference type="ARBA" id="ARBA00023172"/>
    </source>
</evidence>
<keyword evidence="5" id="KW-1185">Reference proteome</keyword>
<dbReference type="AlphaFoldDB" id="X6PDG7"/>
<evidence type="ECO:0000313" key="5">
    <source>
        <dbReference type="Proteomes" id="UP000023152"/>
    </source>
</evidence>
<reference evidence="4 5" key="1">
    <citation type="journal article" date="2013" name="Curr. Biol.">
        <title>The Genome of the Foraminiferan Reticulomyxa filosa.</title>
        <authorList>
            <person name="Glockner G."/>
            <person name="Hulsmann N."/>
            <person name="Schleicher M."/>
            <person name="Noegel A.A."/>
            <person name="Eichinger L."/>
            <person name="Gallinger C."/>
            <person name="Pawlowski J."/>
            <person name="Sierra R."/>
            <person name="Euteneuer U."/>
            <person name="Pillet L."/>
            <person name="Moustafa A."/>
            <person name="Platzer M."/>
            <person name="Groth M."/>
            <person name="Szafranski K."/>
            <person name="Schliwa M."/>
        </authorList>
    </citation>
    <scope>NUCLEOTIDE SEQUENCE [LARGE SCALE GENOMIC DNA]</scope>
</reference>
<dbReference type="NCBIfam" id="NF033543">
    <property type="entry name" value="transpos_IS256"/>
    <property type="match status" value="1"/>
</dbReference>
<sequence length="369" mass="42086">MKNKLELPNDQQIVKEIIQALYEKKPLSGPDGAITKLIKHSMELALDGEIEAHMLDNKLEEAGNRRNGKTTKTIKSKYGTFELETPRDRDGSFEPQLIKKRQTTISDEIDSKILSLYGLGTSYNDIIAHINDMYGLSVSGSTISAITDKLLPEILEWRNRPLDKVYPIIFLDAMFFKAREEGRVGTKVMYNIMGINLEGRKEILGFYFCESESASFWLGVLNDLKARGVEDILIACIDGLKGFPEAINTAYPKCEIQLCIIHQIRNSLKLVASKDQKKFMADLKEVYRASSRETAEAKLFGLADKWAKYHAAIKPWVNNWTQLSTYFKYSEQIRKLIYTTNIVEGFHRQIRKLTKTKAAFVNENALNKL</sequence>
<dbReference type="GO" id="GO:0003677">
    <property type="term" value="F:DNA binding"/>
    <property type="evidence" value="ECO:0007669"/>
    <property type="project" value="UniProtKB-KW"/>
</dbReference>
<gene>
    <name evidence="4" type="ORF">RFI_00527</name>
</gene>
<proteinExistence type="predicted"/>
<evidence type="ECO:0000256" key="1">
    <source>
        <dbReference type="ARBA" id="ARBA00022578"/>
    </source>
</evidence>
<evidence type="ECO:0000256" key="2">
    <source>
        <dbReference type="ARBA" id="ARBA00023125"/>
    </source>
</evidence>
<feature type="non-terminal residue" evidence="4">
    <location>
        <position position="369"/>
    </location>
</feature>
<dbReference type="Proteomes" id="UP000023152">
    <property type="component" value="Unassembled WGS sequence"/>
</dbReference>
<keyword evidence="1" id="KW-0815">Transposition</keyword>